<dbReference type="InterPro" id="IPR007967">
    <property type="entry name" value="GSKIP_dom"/>
</dbReference>
<dbReference type="PANTHER" id="PTHR12601">
    <property type="entry name" value="EUKARYOTIC TRANSLATION INITIATION FACTOR 3 SUBUNIT EIF-3"/>
    <property type="match status" value="1"/>
</dbReference>
<feature type="region of interest" description="Disordered" evidence="3">
    <location>
        <begin position="671"/>
        <end position="698"/>
    </location>
</feature>
<dbReference type="GO" id="GO:0048312">
    <property type="term" value="P:intracellular distribution of mitochondria"/>
    <property type="evidence" value="ECO:0007669"/>
    <property type="project" value="TreeGrafter"/>
</dbReference>
<dbReference type="Pfam" id="PF13424">
    <property type="entry name" value="TPR_12"/>
    <property type="match status" value="1"/>
</dbReference>
<keyword evidence="6" id="KW-1185">Reference proteome</keyword>
<gene>
    <name evidence="5" type="ORF">DdX_07202</name>
</gene>
<dbReference type="GO" id="GO:0005737">
    <property type="term" value="C:cytoplasm"/>
    <property type="evidence" value="ECO:0007669"/>
    <property type="project" value="TreeGrafter"/>
</dbReference>
<dbReference type="Pfam" id="PF05303">
    <property type="entry name" value="GSKIP_dom"/>
    <property type="match status" value="1"/>
</dbReference>
<dbReference type="Gene3D" id="1.25.40.10">
    <property type="entry name" value="Tetratricopeptide repeat domain"/>
    <property type="match status" value="2"/>
</dbReference>
<dbReference type="Pfam" id="PF15044">
    <property type="entry name" value="CLU_N"/>
    <property type="match status" value="1"/>
</dbReference>
<accession>A0AAD4N2W1</accession>
<evidence type="ECO:0000256" key="3">
    <source>
        <dbReference type="SAM" id="MobiDB-lite"/>
    </source>
</evidence>
<dbReference type="InterPro" id="IPR011990">
    <property type="entry name" value="TPR-like_helical_dom_sf"/>
</dbReference>
<dbReference type="SUPFAM" id="SSF48452">
    <property type="entry name" value="TPR-like"/>
    <property type="match status" value="1"/>
</dbReference>
<evidence type="ECO:0000256" key="1">
    <source>
        <dbReference type="ARBA" id="ARBA00022490"/>
    </source>
</evidence>
<dbReference type="Proteomes" id="UP001201812">
    <property type="component" value="Unassembled WGS sequence"/>
</dbReference>
<dbReference type="PROSITE" id="PS50005">
    <property type="entry name" value="TPR"/>
    <property type="match status" value="1"/>
</dbReference>
<evidence type="ECO:0000313" key="6">
    <source>
        <dbReference type="Proteomes" id="UP001201812"/>
    </source>
</evidence>
<evidence type="ECO:0000256" key="2">
    <source>
        <dbReference type="PROSITE-ProRule" id="PRU00339"/>
    </source>
</evidence>
<dbReference type="InterPro" id="IPR028275">
    <property type="entry name" value="CLU_N"/>
</dbReference>
<keyword evidence="2" id="KW-0802">TPR repeat</keyword>
<dbReference type="FunFam" id="3.30.2280.10:FF:000002">
    <property type="entry name" value="Clustered mitochondria protein homolog"/>
    <property type="match status" value="1"/>
</dbReference>
<feature type="region of interest" description="Disordered" evidence="3">
    <location>
        <begin position="1306"/>
        <end position="1343"/>
    </location>
</feature>
<proteinExistence type="predicted"/>
<protein>
    <submittedName>
        <fullName evidence="5">Clustered mitochondria domain-containing protein</fullName>
    </submittedName>
</protein>
<dbReference type="InterPro" id="IPR023231">
    <property type="entry name" value="GSKIP_dom_sf"/>
</dbReference>
<dbReference type="PANTHER" id="PTHR12601:SF6">
    <property type="entry name" value="CLUSTERED MITOCHONDRIA PROTEIN HOMOLOG"/>
    <property type="match status" value="1"/>
</dbReference>
<name>A0AAD4N2W1_9BILA</name>
<dbReference type="CDD" id="cd15466">
    <property type="entry name" value="CLU-central"/>
    <property type="match status" value="1"/>
</dbReference>
<dbReference type="Pfam" id="PF13236">
    <property type="entry name" value="CLU"/>
    <property type="match status" value="1"/>
</dbReference>
<dbReference type="GO" id="GO:0003729">
    <property type="term" value="F:mRNA binding"/>
    <property type="evidence" value="ECO:0007669"/>
    <property type="project" value="TreeGrafter"/>
</dbReference>
<dbReference type="EMBL" id="JAKKPZ010000010">
    <property type="protein sequence ID" value="KAI1716169.1"/>
    <property type="molecule type" value="Genomic_DNA"/>
</dbReference>
<dbReference type="Pfam" id="PF12807">
    <property type="entry name" value="eIF3_p135"/>
    <property type="match status" value="1"/>
</dbReference>
<dbReference type="InterPro" id="IPR027523">
    <property type="entry name" value="CLU_prot"/>
</dbReference>
<evidence type="ECO:0000259" key="4">
    <source>
        <dbReference type="PROSITE" id="PS51823"/>
    </source>
</evidence>
<evidence type="ECO:0000313" key="5">
    <source>
        <dbReference type="EMBL" id="KAI1716169.1"/>
    </source>
</evidence>
<reference evidence="5" key="1">
    <citation type="submission" date="2022-01" db="EMBL/GenBank/DDBJ databases">
        <title>Genome Sequence Resource for Two Populations of Ditylenchus destructor, the Migratory Endoparasitic Phytonematode.</title>
        <authorList>
            <person name="Zhang H."/>
            <person name="Lin R."/>
            <person name="Xie B."/>
        </authorList>
    </citation>
    <scope>NUCLEOTIDE SEQUENCE</scope>
    <source>
        <strain evidence="5">BazhouSP</strain>
    </source>
</reference>
<dbReference type="Gene3D" id="3.30.2280.10">
    <property type="entry name" value="Hypothetical protein (hspc210)"/>
    <property type="match status" value="1"/>
</dbReference>
<dbReference type="PROSITE" id="PS51823">
    <property type="entry name" value="CLU"/>
    <property type="match status" value="1"/>
</dbReference>
<organism evidence="5 6">
    <name type="scientific">Ditylenchus destructor</name>
    <dbReference type="NCBI Taxonomy" id="166010"/>
    <lineage>
        <taxon>Eukaryota</taxon>
        <taxon>Metazoa</taxon>
        <taxon>Ecdysozoa</taxon>
        <taxon>Nematoda</taxon>
        <taxon>Chromadorea</taxon>
        <taxon>Rhabditida</taxon>
        <taxon>Tylenchina</taxon>
        <taxon>Tylenchomorpha</taxon>
        <taxon>Sphaerularioidea</taxon>
        <taxon>Anguinidae</taxon>
        <taxon>Anguininae</taxon>
        <taxon>Ditylenchus</taxon>
    </lineage>
</organism>
<feature type="domain" description="Clu" evidence="4">
    <location>
        <begin position="357"/>
        <end position="606"/>
    </location>
</feature>
<feature type="region of interest" description="Disordered" evidence="3">
    <location>
        <begin position="1"/>
        <end position="68"/>
    </location>
</feature>
<dbReference type="SUPFAM" id="SSF103107">
    <property type="entry name" value="Hypothetical protein c14orf129, hspc210"/>
    <property type="match status" value="1"/>
</dbReference>
<feature type="repeat" description="TPR" evidence="2">
    <location>
        <begin position="1151"/>
        <end position="1184"/>
    </location>
</feature>
<keyword evidence="1" id="KW-0963">Cytoplasm</keyword>
<dbReference type="InterPro" id="IPR019734">
    <property type="entry name" value="TPR_rpt"/>
</dbReference>
<dbReference type="InterPro" id="IPR033646">
    <property type="entry name" value="CLU-central"/>
</dbReference>
<dbReference type="InterPro" id="IPR025697">
    <property type="entry name" value="CLU_dom"/>
</dbReference>
<comment type="caution">
    <text evidence="5">The sequence shown here is derived from an EMBL/GenBank/DDBJ whole genome shotgun (WGS) entry which is preliminary data.</text>
</comment>
<feature type="compositionally biased region" description="Basic and acidic residues" evidence="3">
    <location>
        <begin position="671"/>
        <end position="696"/>
    </location>
</feature>
<sequence>MDVGGENGKEASEQELVGPSGKQIEAPDTAIHDDSGHESNMSTPDAPSTPHEGERSITPGDKNADEADSSDGLYHIRILIPNGDPIEIQIGGSDMVQELYHVLLERDATCTRTCFKIYYENKPLDHFTEIRNIAKIKNRAVFQVVEEPYNVREARIHIRHLREILRALDSSDASNGIEFASFSFLSAVTHTEEVKRIRTDIKSDMDCLPAEHILPGCTAKDVPLKPLIPVSTSKLQALKSLAFSLYNPPPGPRKMKGDILYLVVETMEERRFHITCCSRGFYVNSTTDAAFNPEPSTAYHRGGVFHSLFDLLSELSPQFRRVFPQLLKARAEKHVYERLPTPYQTYSWIVPALEHTQDQIRADDLTQPHRIGLEDHVPGQVRDWNEEIQTTQDMPRSTFTERICRDRAKFKVHSDFLAASVKGAMHVIDGNVLSINAMDDPKTHMFIWNNIFFSLGFDVKDHYKELGGDAAAYAATTQDLNAVRAYAALDHPKIHTIGMAIVDYKGYRLTAQSIIPGILEKDQEESVIYGSYDSGKSVVTSEAYEEFLVNPAKQLKIAPHRVWNGKEEGKYVTLYTSYESKGIIGNDGRKYLLDLLRTFPPDVNFLEDGEVTELCRKNGFPLVHKHKLVTLRQELIDAFVDYRYLTFMRIVSALVQKHCIENKELMDEKELKETDKENIGNSEVKPETSDANKSEETNDVVENQLKEIEWGDKDSEVEALVAKATEAQKDESTSAEEFSNKIVAEATKMLGSYSDQEFDIRFNPDCYCKTIQHAPEEDLATQRKLVSNAAEFILAHQIPMLVRDCTHQSVAPIDGSALVDALHTRGINLRYLGKIIESMGNIPRLGYVSVIAKTELLCRCARHIFQVYMQNVDSMHTGAAVAHFLNCLMTSCSNTQSIIPIDTASHELLQQRKSNKKANSGLDRKSSEWKKLTQKGLWSELIEDAAQHYGYKLIVENFDQFVEWSGAHRTSVLRRFCTLVGVQLQLKNYPLDASKQKTQPALFTEADIHNLTAVVKHLNPRAQDAHSLYLTALNKMQNGFPRIGYELMSQAHNMMSNIYGPLHPDLALCLRLMARMAFALGDLTDALSQQHKAVMISERCNGFDHHETILDYVNMSHYSFANLHIASSLKLLYRARFLLLVAHGEDHPVMAQIDANIGIILYAVQEYEHAIKFLNNALKLYSKYDVTFCLKTALLYHIIARTHSCRGEFRQALSMEKETFNIYSKLFGEDHEKTKMSSECLRHLTKQAVNFQKRMNGAANGQGLAHFMPMNIQPPSLQNIIEMLNVFNNFIFLKIQSSALAQQQSQITTKEDEPIINKEGAAESTIKKEISTNPSDFQEENLD</sequence>